<evidence type="ECO:0008006" key="3">
    <source>
        <dbReference type="Google" id="ProtNLM"/>
    </source>
</evidence>
<comment type="caution">
    <text evidence="1">The sequence shown here is derived from an EMBL/GenBank/DDBJ whole genome shotgun (WGS) entry which is preliminary data.</text>
</comment>
<accession>A0AAV7TMG9</accession>
<dbReference type="EMBL" id="JANPWB010000006">
    <property type="protein sequence ID" value="KAJ1177787.1"/>
    <property type="molecule type" value="Genomic_DNA"/>
</dbReference>
<protein>
    <recommendedName>
        <fullName evidence="3">Myotubularin phosphatase domain-containing protein</fullName>
    </recommendedName>
</protein>
<reference evidence="1" key="1">
    <citation type="journal article" date="2022" name="bioRxiv">
        <title>Sequencing and chromosome-scale assembly of the giantPleurodeles waltlgenome.</title>
        <authorList>
            <person name="Brown T."/>
            <person name="Elewa A."/>
            <person name="Iarovenko S."/>
            <person name="Subramanian E."/>
            <person name="Araus A.J."/>
            <person name="Petzold A."/>
            <person name="Susuki M."/>
            <person name="Suzuki K.-i.T."/>
            <person name="Hayashi T."/>
            <person name="Toyoda A."/>
            <person name="Oliveira C."/>
            <person name="Osipova E."/>
            <person name="Leigh N.D."/>
            <person name="Simon A."/>
            <person name="Yun M.H."/>
        </authorList>
    </citation>
    <scope>NUCLEOTIDE SEQUENCE</scope>
    <source>
        <strain evidence="1">20211129_DDA</strain>
        <tissue evidence="1">Liver</tissue>
    </source>
</reference>
<sequence>MGGKVWPPSQGPGCVNTSGTVVGDDHLPVQATASSTDTKLDQILRAIAATKPMFPCFLIYRDKETLLRVAQAASPLHHDNARVLIFPDYILFVQCRRASLLSVNRKLQQAGLCYSLLFPRKLKVMGGNKTFFFTEPTDTWDWVEQWCYEASSPSSPGHQHCSANNMHKKRQMLHCCPKIPVQGAPSMKQAEEEQAQALTIADSLWGDRCLPQYFSLDNDMADLPPGTPRTA</sequence>
<dbReference type="InterPro" id="IPR042566">
    <property type="entry name" value="L1_C"/>
</dbReference>
<proteinExistence type="predicted"/>
<dbReference type="Gene3D" id="3.30.250.20">
    <property type="entry name" value="L1 transposable element, C-terminal domain"/>
    <property type="match status" value="1"/>
</dbReference>
<dbReference type="Proteomes" id="UP001066276">
    <property type="component" value="Chromosome 3_2"/>
</dbReference>
<name>A0AAV7TMG9_PLEWA</name>
<gene>
    <name evidence="1" type="ORF">NDU88_003039</name>
</gene>
<organism evidence="1 2">
    <name type="scientific">Pleurodeles waltl</name>
    <name type="common">Iberian ribbed newt</name>
    <dbReference type="NCBI Taxonomy" id="8319"/>
    <lineage>
        <taxon>Eukaryota</taxon>
        <taxon>Metazoa</taxon>
        <taxon>Chordata</taxon>
        <taxon>Craniata</taxon>
        <taxon>Vertebrata</taxon>
        <taxon>Euteleostomi</taxon>
        <taxon>Amphibia</taxon>
        <taxon>Batrachia</taxon>
        <taxon>Caudata</taxon>
        <taxon>Salamandroidea</taxon>
        <taxon>Salamandridae</taxon>
        <taxon>Pleurodelinae</taxon>
        <taxon>Pleurodeles</taxon>
    </lineage>
</organism>
<keyword evidence="2" id="KW-1185">Reference proteome</keyword>
<dbReference type="AlphaFoldDB" id="A0AAV7TMG9"/>
<evidence type="ECO:0000313" key="2">
    <source>
        <dbReference type="Proteomes" id="UP001066276"/>
    </source>
</evidence>
<evidence type="ECO:0000313" key="1">
    <source>
        <dbReference type="EMBL" id="KAJ1177787.1"/>
    </source>
</evidence>